<reference evidence="7 8" key="1">
    <citation type="submission" date="2024-08" db="EMBL/GenBank/DDBJ databases">
        <title>Draft Genome Sequence of Legionella lytica strain DSB2004, Isolated From a Fire Sprinkler System.</title>
        <authorList>
            <person name="Everhart A.D."/>
            <person name="Kidane D.T."/>
            <person name="Farone A.L."/>
            <person name="Farone M.B."/>
        </authorList>
    </citation>
    <scope>NUCLEOTIDE SEQUENCE [LARGE SCALE GENOMIC DNA]</scope>
    <source>
        <strain evidence="7 8">DSB2004</strain>
    </source>
</reference>
<dbReference type="InterPro" id="IPR004960">
    <property type="entry name" value="LipA_acyltrans"/>
</dbReference>
<dbReference type="GO" id="GO:0016746">
    <property type="term" value="F:acyltransferase activity"/>
    <property type="evidence" value="ECO:0007669"/>
    <property type="project" value="UniProtKB-KW"/>
</dbReference>
<dbReference type="PANTHER" id="PTHR30606">
    <property type="entry name" value="LIPID A BIOSYNTHESIS LAUROYL ACYLTRANSFERASE"/>
    <property type="match status" value="1"/>
</dbReference>
<evidence type="ECO:0000313" key="7">
    <source>
        <dbReference type="EMBL" id="MFJ1268850.1"/>
    </source>
</evidence>
<keyword evidence="4" id="KW-0808">Transferase</keyword>
<proteinExistence type="predicted"/>
<dbReference type="RefSeq" id="WP_400187678.1">
    <property type="nucleotide sequence ID" value="NZ_JBGORX010000003.1"/>
</dbReference>
<dbReference type="Pfam" id="PF03279">
    <property type="entry name" value="Lip_A_acyltrans"/>
    <property type="match status" value="1"/>
</dbReference>
<dbReference type="Proteomes" id="UP001615550">
    <property type="component" value="Unassembled WGS sequence"/>
</dbReference>
<dbReference type="EMBL" id="JBGORX010000003">
    <property type="protein sequence ID" value="MFJ1268850.1"/>
    <property type="molecule type" value="Genomic_DNA"/>
</dbReference>
<organism evidence="7 8">
    <name type="scientific">Legionella lytica</name>
    <dbReference type="NCBI Taxonomy" id="96232"/>
    <lineage>
        <taxon>Bacteria</taxon>
        <taxon>Pseudomonadati</taxon>
        <taxon>Pseudomonadota</taxon>
        <taxon>Gammaproteobacteria</taxon>
        <taxon>Legionellales</taxon>
        <taxon>Legionellaceae</taxon>
        <taxon>Legionella</taxon>
    </lineage>
</organism>
<name>A0ABW8D811_9GAMM</name>
<keyword evidence="2" id="KW-1003">Cell membrane</keyword>
<keyword evidence="5" id="KW-0472">Membrane</keyword>
<keyword evidence="8" id="KW-1185">Reference proteome</keyword>
<keyword evidence="6 7" id="KW-0012">Acyltransferase</keyword>
<accession>A0ABW8D811</accession>
<evidence type="ECO:0000256" key="2">
    <source>
        <dbReference type="ARBA" id="ARBA00022475"/>
    </source>
</evidence>
<evidence type="ECO:0000256" key="1">
    <source>
        <dbReference type="ARBA" id="ARBA00004533"/>
    </source>
</evidence>
<evidence type="ECO:0000256" key="5">
    <source>
        <dbReference type="ARBA" id="ARBA00023136"/>
    </source>
</evidence>
<dbReference type="PANTHER" id="PTHR30606:SF10">
    <property type="entry name" value="PHOSPHATIDYLINOSITOL MANNOSIDE ACYLTRANSFERASE"/>
    <property type="match status" value="1"/>
</dbReference>
<sequence>MNDLEQQISALPTSFWGRAIFRFAPYKRQVIMANIDRVYGERLSLSLKNHLVKSYYSHLLKSFKEALQLRFMSDEQLRQLVEVRGHEHMLSVVAQQKGVLTLTGHFGNWEVAPIGGVLNFKEFQGQFHFIRRTLSIKLIERSLFKQYYQAGLNVIPKKNSLDKVCAALEQNHAVIFVLDQHASLVNRDGIAVEFFGEKAGTYRSLATLSRYTGVPVIPAAGYRLPNGKHVLEFFEAIPWKDYGSTAESLYHNTLAYNQALERIILAHPEQWNWMHKRWKLKKHQLAAANNQPAS</sequence>
<keyword evidence="3" id="KW-0997">Cell inner membrane</keyword>
<evidence type="ECO:0000256" key="6">
    <source>
        <dbReference type="ARBA" id="ARBA00023315"/>
    </source>
</evidence>
<evidence type="ECO:0000256" key="3">
    <source>
        <dbReference type="ARBA" id="ARBA00022519"/>
    </source>
</evidence>
<comment type="subcellular location">
    <subcellularLocation>
        <location evidence="1">Cell inner membrane</location>
    </subcellularLocation>
</comment>
<comment type="caution">
    <text evidence="7">The sequence shown here is derived from an EMBL/GenBank/DDBJ whole genome shotgun (WGS) entry which is preliminary data.</text>
</comment>
<evidence type="ECO:0000256" key="4">
    <source>
        <dbReference type="ARBA" id="ARBA00022679"/>
    </source>
</evidence>
<gene>
    <name evidence="7" type="ORF">ACD661_09810</name>
</gene>
<evidence type="ECO:0000313" key="8">
    <source>
        <dbReference type="Proteomes" id="UP001615550"/>
    </source>
</evidence>
<protein>
    <submittedName>
        <fullName evidence="7">Lysophospholipid acyltransferase family protein</fullName>
    </submittedName>
</protein>
<dbReference type="CDD" id="cd07984">
    <property type="entry name" value="LPLAT_LABLAT-like"/>
    <property type="match status" value="1"/>
</dbReference>